<evidence type="ECO:0000256" key="2">
    <source>
        <dbReference type="SAM" id="MobiDB-lite"/>
    </source>
</evidence>
<evidence type="ECO:0000313" key="4">
    <source>
        <dbReference type="Proteomes" id="UP001212997"/>
    </source>
</evidence>
<feature type="region of interest" description="Disordered" evidence="2">
    <location>
        <begin position="55"/>
        <end position="224"/>
    </location>
</feature>
<feature type="compositionally biased region" description="Basic and acidic residues" evidence="2">
    <location>
        <begin position="788"/>
        <end position="801"/>
    </location>
</feature>
<feature type="compositionally biased region" description="Basic and acidic residues" evidence="2">
    <location>
        <begin position="177"/>
        <end position="189"/>
    </location>
</feature>
<feature type="region of interest" description="Disordered" evidence="2">
    <location>
        <begin position="501"/>
        <end position="592"/>
    </location>
</feature>
<feature type="compositionally biased region" description="Polar residues" evidence="2">
    <location>
        <begin position="452"/>
        <end position="463"/>
    </location>
</feature>
<dbReference type="EMBL" id="JANAWD010000018">
    <property type="protein sequence ID" value="KAJ3491072.1"/>
    <property type="molecule type" value="Genomic_DNA"/>
</dbReference>
<feature type="compositionally biased region" description="Low complexity" evidence="2">
    <location>
        <begin position="31"/>
        <end position="42"/>
    </location>
</feature>
<feature type="region of interest" description="Disordered" evidence="2">
    <location>
        <begin position="281"/>
        <end position="337"/>
    </location>
</feature>
<proteinExistence type="predicted"/>
<feature type="coiled-coil region" evidence="1">
    <location>
        <begin position="871"/>
        <end position="898"/>
    </location>
</feature>
<protein>
    <submittedName>
        <fullName evidence="3">Uncharacterized protein</fullName>
    </submittedName>
</protein>
<feature type="compositionally biased region" description="Low complexity" evidence="2">
    <location>
        <begin position="803"/>
        <end position="823"/>
    </location>
</feature>
<feature type="compositionally biased region" description="Polar residues" evidence="2">
    <location>
        <begin position="726"/>
        <end position="742"/>
    </location>
</feature>
<sequence>MTSNIDSRPHEDHLRFLLDQRAARAHIPGRFPSQSDFSDSPSLYSHAHFSPRSQSFDIQDNDFSTPSSSIIYPSHSRMNSADIHSPHMSDRERLNYPDASTLDLEDDARSPYDYGTLHEEDEDTSGEQSDPTDEDFEEHRVSAYGPKMTVHSRAPWETGEEDDNNNDNLSSSLFKKRSNDKSQKSDQPKRTWGLVSRTSTDARPSMESLRSQTKPKHSFETASSLSSNGGALLALAQASMSSTSLGMAPSPQSSLRDKLSLPRLRSRTTSNTRVLSKLEPIDTRPMTPNAPSFPLNASPMSRLRATSPSESVFSRIDSRQTISGPPSPHTPLHEYTHPYANPELVRDFPTDPPSQQHLDELHALAHSPSHFSPHVGRSDSNATLTDTNTSISHSSITTSSTSLTPVTSMSSMQSKNDCSLPSPRSPFIGKSISAPMSVNKSSIRTLPGTIHMSGTPSSATSINNKRDTKLLPGVPVGVPGWGESSGGKTIKLISLEEAQARERTRSATVNASSGTMSPTSNRPVDYEPLPSPSTQSSGWSRMRSTSSSSSRPKNLPTPPALDLNQFSFPAPPDGATTPSDHGSITGVPTKGIVRKKSGFMRLFNGKERSPPPPMPMISTSVVVSPSPVLAARKGSTHRVPVPSITPSLLEPPDSAGSHSSSGDSRSDRDSPSSSLPSRAHSSASARKNVHGLSIVTKSSVASFSDSKSHRRSASPSASDATHIPVTPTTAPSSSEGNPSYHVNINSSSNTNNNNHLVPNSAPPGSAEFVALKLRPVSTMFSSGFSEEFVDRNSGDRTRPSLEADSGTPTTATSASATSPLSPAFTGVGIGVGVGPQSRTSEDKSIYVSIAPHQDDQSTVIQALQEQIATSRRAWQRQIWELEGQVRDLTAEVEELRNVDRMAEYCVACGRGNIGRPSGGGSGSDGESRVVEDLKKAGVRVGGVVNRPRARTGVGSRFASGT</sequence>
<feature type="compositionally biased region" description="Polar residues" evidence="2">
    <location>
        <begin position="506"/>
        <end position="522"/>
    </location>
</feature>
<evidence type="ECO:0000256" key="1">
    <source>
        <dbReference type="SAM" id="Coils"/>
    </source>
</evidence>
<gene>
    <name evidence="3" type="ORF">NLI96_g1004</name>
</gene>
<feature type="compositionally biased region" description="Low complexity" evidence="2">
    <location>
        <begin position="385"/>
        <end position="411"/>
    </location>
</feature>
<feature type="region of interest" description="Disordered" evidence="2">
    <location>
        <begin position="451"/>
        <end position="470"/>
    </location>
</feature>
<feature type="compositionally biased region" description="Low complexity" evidence="2">
    <location>
        <begin position="743"/>
        <end position="759"/>
    </location>
</feature>
<feature type="compositionally biased region" description="Acidic residues" evidence="2">
    <location>
        <begin position="119"/>
        <end position="136"/>
    </location>
</feature>
<reference evidence="3" key="1">
    <citation type="submission" date="2022-07" db="EMBL/GenBank/DDBJ databases">
        <title>Genome Sequence of Physisporinus lineatus.</title>
        <authorList>
            <person name="Buettner E."/>
        </authorList>
    </citation>
    <scope>NUCLEOTIDE SEQUENCE</scope>
    <source>
        <strain evidence="3">VT162</strain>
    </source>
</reference>
<feature type="compositionally biased region" description="Low complexity" evidence="2">
    <location>
        <begin position="671"/>
        <end position="686"/>
    </location>
</feature>
<organism evidence="3 4">
    <name type="scientific">Meripilus lineatus</name>
    <dbReference type="NCBI Taxonomy" id="2056292"/>
    <lineage>
        <taxon>Eukaryota</taxon>
        <taxon>Fungi</taxon>
        <taxon>Dikarya</taxon>
        <taxon>Basidiomycota</taxon>
        <taxon>Agaricomycotina</taxon>
        <taxon>Agaricomycetes</taxon>
        <taxon>Polyporales</taxon>
        <taxon>Meripilaceae</taxon>
        <taxon>Meripilus</taxon>
    </lineage>
</organism>
<name>A0AAD5VDN8_9APHY</name>
<feature type="compositionally biased region" description="Polar residues" evidence="2">
    <location>
        <begin position="196"/>
        <end position="212"/>
    </location>
</feature>
<feature type="region of interest" description="Disordered" evidence="2">
    <location>
        <begin position="788"/>
        <end position="825"/>
    </location>
</feature>
<dbReference type="AlphaFoldDB" id="A0AAD5VDN8"/>
<dbReference type="Proteomes" id="UP001212997">
    <property type="component" value="Unassembled WGS sequence"/>
</dbReference>
<keyword evidence="1" id="KW-0175">Coiled coil</keyword>
<feature type="region of interest" description="Disordered" evidence="2">
    <location>
        <begin position="633"/>
        <end position="761"/>
    </location>
</feature>
<feature type="compositionally biased region" description="Low complexity" evidence="2">
    <location>
        <begin position="651"/>
        <end position="663"/>
    </location>
</feature>
<feature type="compositionally biased region" description="Low complexity" evidence="2">
    <location>
        <begin position="536"/>
        <end position="551"/>
    </location>
</feature>
<evidence type="ECO:0000313" key="3">
    <source>
        <dbReference type="EMBL" id="KAJ3491072.1"/>
    </source>
</evidence>
<keyword evidence="4" id="KW-1185">Reference proteome</keyword>
<accession>A0AAD5VDN8</accession>
<feature type="compositionally biased region" description="Polar residues" evidence="2">
    <location>
        <begin position="55"/>
        <end position="79"/>
    </location>
</feature>
<feature type="region of interest" description="Disordered" evidence="2">
    <location>
        <begin position="29"/>
        <end position="48"/>
    </location>
</feature>
<feature type="region of interest" description="Disordered" evidence="2">
    <location>
        <begin position="368"/>
        <end position="423"/>
    </location>
</feature>
<feature type="compositionally biased region" description="Basic and acidic residues" evidence="2">
    <location>
        <begin position="84"/>
        <end position="95"/>
    </location>
</feature>
<comment type="caution">
    <text evidence="3">The sequence shown here is derived from an EMBL/GenBank/DDBJ whole genome shotgun (WGS) entry which is preliminary data.</text>
</comment>